<feature type="domain" description="2-oxoacid dehydrogenase acyltransferase catalytic" evidence="4">
    <location>
        <begin position="198"/>
        <end position="301"/>
    </location>
</feature>
<name>A0A9D1IG93_9FIRM</name>
<reference evidence="5" key="2">
    <citation type="journal article" date="2021" name="PeerJ">
        <title>Extensive microbial diversity within the chicken gut microbiome revealed by metagenomics and culture.</title>
        <authorList>
            <person name="Gilroy R."/>
            <person name="Ravi A."/>
            <person name="Getino M."/>
            <person name="Pursley I."/>
            <person name="Horton D.L."/>
            <person name="Alikhan N.F."/>
            <person name="Baker D."/>
            <person name="Gharbi K."/>
            <person name="Hall N."/>
            <person name="Watson M."/>
            <person name="Adriaenssens E.M."/>
            <person name="Foster-Nyarko E."/>
            <person name="Jarju S."/>
            <person name="Secka A."/>
            <person name="Antonio M."/>
            <person name="Oren A."/>
            <person name="Chaudhuri R.R."/>
            <person name="La Ragione R."/>
            <person name="Hildebrand F."/>
            <person name="Pallen M.J."/>
        </authorList>
    </citation>
    <scope>NUCLEOTIDE SEQUENCE</scope>
    <source>
        <strain evidence="5">ChiGjej1B1-19959</strain>
    </source>
</reference>
<dbReference type="PANTHER" id="PTHR43178">
    <property type="entry name" value="DIHYDROLIPOAMIDE ACETYLTRANSFERASE COMPONENT OF PYRUVATE DEHYDROGENASE COMPLEX"/>
    <property type="match status" value="1"/>
</dbReference>
<keyword evidence="2" id="KW-0808">Transferase</keyword>
<organism evidence="5 6">
    <name type="scientific">Candidatus Fimenecus excrementigallinarum</name>
    <dbReference type="NCBI Taxonomy" id="2840816"/>
    <lineage>
        <taxon>Bacteria</taxon>
        <taxon>Bacillati</taxon>
        <taxon>Bacillota</taxon>
        <taxon>Clostridia</taxon>
        <taxon>Candidatus Fimenecus</taxon>
    </lineage>
</organism>
<gene>
    <name evidence="5" type="ORF">IAC53_02665</name>
</gene>
<evidence type="ECO:0000256" key="1">
    <source>
        <dbReference type="ARBA" id="ARBA00001938"/>
    </source>
</evidence>
<dbReference type="InterPro" id="IPR023213">
    <property type="entry name" value="CAT-like_dom_sf"/>
</dbReference>
<dbReference type="Gene3D" id="3.30.559.10">
    <property type="entry name" value="Chloramphenicol acetyltransferase-like domain"/>
    <property type="match status" value="1"/>
</dbReference>
<dbReference type="InterPro" id="IPR050743">
    <property type="entry name" value="2-oxoacid_DH_E2_comp"/>
</dbReference>
<dbReference type="InterPro" id="IPR001078">
    <property type="entry name" value="2-oxoacid_DH_actylTfrase"/>
</dbReference>
<dbReference type="Pfam" id="PF00198">
    <property type="entry name" value="2-oxoacid_dh"/>
    <property type="match status" value="2"/>
</dbReference>
<protein>
    <submittedName>
        <fullName evidence="5">2-oxo acid dehydrogenase subunit E2</fullName>
    </submittedName>
</protein>
<evidence type="ECO:0000259" key="4">
    <source>
        <dbReference type="Pfam" id="PF00198"/>
    </source>
</evidence>
<dbReference type="EMBL" id="DVMW01000024">
    <property type="protein sequence ID" value="HIU35494.1"/>
    <property type="molecule type" value="Genomic_DNA"/>
</dbReference>
<evidence type="ECO:0000313" key="5">
    <source>
        <dbReference type="EMBL" id="HIU35494.1"/>
    </source>
</evidence>
<accession>A0A9D1IG93</accession>
<reference evidence="5" key="1">
    <citation type="submission" date="2020-10" db="EMBL/GenBank/DDBJ databases">
        <authorList>
            <person name="Gilroy R."/>
        </authorList>
    </citation>
    <scope>NUCLEOTIDE SEQUENCE</scope>
    <source>
        <strain evidence="5">ChiGjej1B1-19959</strain>
    </source>
</reference>
<dbReference type="GO" id="GO:0005737">
    <property type="term" value="C:cytoplasm"/>
    <property type="evidence" value="ECO:0007669"/>
    <property type="project" value="TreeGrafter"/>
</dbReference>
<dbReference type="GO" id="GO:0031405">
    <property type="term" value="F:lipoic acid binding"/>
    <property type="evidence" value="ECO:0007669"/>
    <property type="project" value="TreeGrafter"/>
</dbReference>
<feature type="domain" description="2-oxoacid dehydrogenase acyltransferase catalytic" evidence="4">
    <location>
        <begin position="10"/>
        <end position="147"/>
    </location>
</feature>
<dbReference type="SUPFAM" id="SSF52777">
    <property type="entry name" value="CoA-dependent acyltransferases"/>
    <property type="match status" value="1"/>
</dbReference>
<dbReference type="AlphaFoldDB" id="A0A9D1IG93"/>
<proteinExistence type="predicted"/>
<evidence type="ECO:0000313" key="6">
    <source>
        <dbReference type="Proteomes" id="UP000824071"/>
    </source>
</evidence>
<dbReference type="PANTHER" id="PTHR43178:SF5">
    <property type="entry name" value="LIPOAMIDE ACYLTRANSFERASE COMPONENT OF BRANCHED-CHAIN ALPHA-KETO ACID DEHYDROGENASE COMPLEX, MITOCHONDRIAL"/>
    <property type="match status" value="1"/>
</dbReference>
<comment type="caution">
    <text evidence="5">The sequence shown here is derived from an EMBL/GenBank/DDBJ whole genome shotgun (WGS) entry which is preliminary data.</text>
</comment>
<dbReference type="Proteomes" id="UP000824071">
    <property type="component" value="Unassembled WGS sequence"/>
</dbReference>
<evidence type="ECO:0000256" key="2">
    <source>
        <dbReference type="ARBA" id="ARBA00022679"/>
    </source>
</evidence>
<comment type="cofactor">
    <cofactor evidence="1">
        <name>(R)-lipoate</name>
        <dbReference type="ChEBI" id="CHEBI:83088"/>
    </cofactor>
</comment>
<sequence length="317" mass="35696">MKPAETTHFGIQRKIVANMTTESWERIPHVTYLYEPDVTDLMREYRQLNFDRPGQEKISVNTLVLKLICEGLKAAPAMNAHIRFDRRLVRGEVTTYRNIDISMPMVLPNGEMMTVNLHDFENKNLDEMTAYIADVSRRAANTDLNEAMFEVSLDNTLTALRRGKLGQAVCRLIGSKTGKHKVRTLHGQKKRAYEAIPKTDRLTKTDLTQGTVTVSNLGSLYRGQRGACALLEIIPPQVAAFGVGAVQDKPVVVRDAAGNKRVEARQVLPICIAFDHRALDFGDIVPFLKKLDAVLERPQVIHSWKDREKHAQNAKEA</sequence>
<keyword evidence="3" id="KW-0012">Acyltransferase</keyword>
<evidence type="ECO:0000256" key="3">
    <source>
        <dbReference type="ARBA" id="ARBA00023315"/>
    </source>
</evidence>
<dbReference type="GO" id="GO:0016407">
    <property type="term" value="F:acetyltransferase activity"/>
    <property type="evidence" value="ECO:0007669"/>
    <property type="project" value="TreeGrafter"/>
</dbReference>